<evidence type="ECO:0000256" key="1">
    <source>
        <dbReference type="SAM" id="MobiDB-lite"/>
    </source>
</evidence>
<feature type="region of interest" description="Disordered" evidence="1">
    <location>
        <begin position="89"/>
        <end position="114"/>
    </location>
</feature>
<proteinExistence type="predicted"/>
<evidence type="ECO:0000313" key="2">
    <source>
        <dbReference type="EMBL" id="GKV15755.1"/>
    </source>
</evidence>
<keyword evidence="3" id="KW-1185">Reference proteome</keyword>
<feature type="region of interest" description="Disordered" evidence="1">
    <location>
        <begin position="49"/>
        <end position="70"/>
    </location>
</feature>
<protein>
    <submittedName>
        <fullName evidence="2">Uncharacterized protein</fullName>
    </submittedName>
</protein>
<comment type="caution">
    <text evidence="2">The sequence shown here is derived from an EMBL/GenBank/DDBJ whole genome shotgun (WGS) entry which is preliminary data.</text>
</comment>
<organism evidence="2 3">
    <name type="scientific">Rubroshorea leprosula</name>
    <dbReference type="NCBI Taxonomy" id="152421"/>
    <lineage>
        <taxon>Eukaryota</taxon>
        <taxon>Viridiplantae</taxon>
        <taxon>Streptophyta</taxon>
        <taxon>Embryophyta</taxon>
        <taxon>Tracheophyta</taxon>
        <taxon>Spermatophyta</taxon>
        <taxon>Magnoliopsida</taxon>
        <taxon>eudicotyledons</taxon>
        <taxon>Gunneridae</taxon>
        <taxon>Pentapetalae</taxon>
        <taxon>rosids</taxon>
        <taxon>malvids</taxon>
        <taxon>Malvales</taxon>
        <taxon>Dipterocarpaceae</taxon>
        <taxon>Rubroshorea</taxon>
    </lineage>
</organism>
<dbReference type="EMBL" id="BPVZ01000044">
    <property type="protein sequence ID" value="GKV15755.1"/>
    <property type="molecule type" value="Genomic_DNA"/>
</dbReference>
<dbReference type="Proteomes" id="UP001054252">
    <property type="component" value="Unassembled WGS sequence"/>
</dbReference>
<evidence type="ECO:0000313" key="3">
    <source>
        <dbReference type="Proteomes" id="UP001054252"/>
    </source>
</evidence>
<gene>
    <name evidence="2" type="ORF">SLEP1_g26508</name>
</gene>
<sequence length="114" mass="12271">MDNEAWVKAVEGCSSNFMLGIGSQVNPEMAIAQSVAAALAAHGISPQAGHHLVAPPQPSHGPGSSLRMNSAFTYSTDSTQTSHMVLEYQQQQQQFSPQDDDAYHPIFEPDYQGP</sequence>
<reference evidence="2 3" key="1">
    <citation type="journal article" date="2021" name="Commun. Biol.">
        <title>The genome of Shorea leprosula (Dipterocarpaceae) highlights the ecological relevance of drought in aseasonal tropical rainforests.</title>
        <authorList>
            <person name="Ng K.K.S."/>
            <person name="Kobayashi M.J."/>
            <person name="Fawcett J.A."/>
            <person name="Hatakeyama M."/>
            <person name="Paape T."/>
            <person name="Ng C.H."/>
            <person name="Ang C.C."/>
            <person name="Tnah L.H."/>
            <person name="Lee C.T."/>
            <person name="Nishiyama T."/>
            <person name="Sese J."/>
            <person name="O'Brien M.J."/>
            <person name="Copetti D."/>
            <person name="Mohd Noor M.I."/>
            <person name="Ong R.C."/>
            <person name="Putra M."/>
            <person name="Sireger I.Z."/>
            <person name="Indrioko S."/>
            <person name="Kosugi Y."/>
            <person name="Izuno A."/>
            <person name="Isagi Y."/>
            <person name="Lee S.L."/>
            <person name="Shimizu K.K."/>
        </authorList>
    </citation>
    <scope>NUCLEOTIDE SEQUENCE [LARGE SCALE GENOMIC DNA]</scope>
    <source>
        <strain evidence="2">214</strain>
    </source>
</reference>
<accession>A0AAV5JUC5</accession>
<name>A0AAV5JUC5_9ROSI</name>
<dbReference type="AlphaFoldDB" id="A0AAV5JUC5"/>